<sequence length="75" mass="8412">MGEINIGIDDQLKEEANKVFDDLGIDMTTAITFFLKQTVKEQRLPVQPDFEPVANILARQEALSGKGRTFDSVEE</sequence>
<evidence type="ECO:0000313" key="4">
    <source>
        <dbReference type="Proteomes" id="UP000664601"/>
    </source>
</evidence>
<dbReference type="RefSeq" id="WP_207674836.1">
    <property type="nucleotide sequence ID" value="NZ_JAFREM010000028.1"/>
</dbReference>
<dbReference type="NCBIfam" id="TIGR02384">
    <property type="entry name" value="RelB_DinJ"/>
    <property type="match status" value="1"/>
</dbReference>
<accession>A0ABS3LGL5</accession>
<dbReference type="PANTHER" id="PTHR38781">
    <property type="entry name" value="ANTITOXIN DINJ-RELATED"/>
    <property type="match status" value="1"/>
</dbReference>
<dbReference type="Proteomes" id="UP000664601">
    <property type="component" value="Unassembled WGS sequence"/>
</dbReference>
<reference evidence="3 4" key="1">
    <citation type="submission" date="2021-03" db="EMBL/GenBank/DDBJ databases">
        <title>Enterococcal diversity collection.</title>
        <authorList>
            <person name="Gilmore M.S."/>
            <person name="Schwartzman J."/>
            <person name="Van Tyne D."/>
            <person name="Martin M."/>
            <person name="Earl A.M."/>
            <person name="Manson A.L."/>
            <person name="Straub T."/>
            <person name="Salamzade R."/>
            <person name="Saavedra J."/>
            <person name="Lebreton F."/>
            <person name="Prichula J."/>
            <person name="Schaufler K."/>
            <person name="Gaca A."/>
            <person name="Sgardioli B."/>
            <person name="Wagenaar J."/>
            <person name="Strong T."/>
        </authorList>
    </citation>
    <scope>NUCLEOTIDE SEQUENCE [LARGE SCALE GENOMIC DNA]</scope>
    <source>
        <strain evidence="3 4">669A</strain>
    </source>
</reference>
<evidence type="ECO:0000256" key="2">
    <source>
        <dbReference type="ARBA" id="ARBA00022649"/>
    </source>
</evidence>
<comment type="similarity">
    <text evidence="1">Belongs to the RelB/DinJ antitoxin family.</text>
</comment>
<dbReference type="Pfam" id="PF04221">
    <property type="entry name" value="RelB"/>
    <property type="match status" value="1"/>
</dbReference>
<dbReference type="InterPro" id="IPR013321">
    <property type="entry name" value="Arc_rbn_hlx_hlx"/>
</dbReference>
<dbReference type="PANTHER" id="PTHR38781:SF1">
    <property type="entry name" value="ANTITOXIN DINJ-RELATED"/>
    <property type="match status" value="1"/>
</dbReference>
<protein>
    <submittedName>
        <fullName evidence="3">Type II toxin-antitoxin system RelB/DinJ family antitoxin</fullName>
    </submittedName>
</protein>
<proteinExistence type="inferred from homology"/>
<organism evidence="3 4">
    <name type="scientific">Candidatus Enterococcus moelleringii</name>
    <dbReference type="NCBI Taxonomy" id="2815325"/>
    <lineage>
        <taxon>Bacteria</taxon>
        <taxon>Bacillati</taxon>
        <taxon>Bacillota</taxon>
        <taxon>Bacilli</taxon>
        <taxon>Lactobacillales</taxon>
        <taxon>Enterococcaceae</taxon>
        <taxon>Enterococcus</taxon>
    </lineage>
</organism>
<evidence type="ECO:0000256" key="1">
    <source>
        <dbReference type="ARBA" id="ARBA00010562"/>
    </source>
</evidence>
<evidence type="ECO:0000313" key="3">
    <source>
        <dbReference type="EMBL" id="MBO1307846.1"/>
    </source>
</evidence>
<dbReference type="InterPro" id="IPR007337">
    <property type="entry name" value="RelB/DinJ"/>
</dbReference>
<dbReference type="EMBL" id="JAFREM010000028">
    <property type="protein sequence ID" value="MBO1307846.1"/>
    <property type="molecule type" value="Genomic_DNA"/>
</dbReference>
<gene>
    <name evidence="3" type="ORF">JZO70_16850</name>
</gene>
<name>A0ABS3LGL5_9ENTE</name>
<comment type="caution">
    <text evidence="3">The sequence shown here is derived from an EMBL/GenBank/DDBJ whole genome shotgun (WGS) entry which is preliminary data.</text>
</comment>
<keyword evidence="4" id="KW-1185">Reference proteome</keyword>
<dbReference type="Gene3D" id="1.10.1220.10">
    <property type="entry name" value="Met repressor-like"/>
    <property type="match status" value="1"/>
</dbReference>
<keyword evidence="2" id="KW-1277">Toxin-antitoxin system</keyword>